<keyword evidence="1" id="KW-0812">Transmembrane</keyword>
<accession>A0ABN8GLL8</accession>
<keyword evidence="1" id="KW-1133">Transmembrane helix</keyword>
<organism evidence="2 3">
    <name type="scientific">Paenibacillus auburnensis</name>
    <dbReference type="NCBI Taxonomy" id="2905649"/>
    <lineage>
        <taxon>Bacteria</taxon>
        <taxon>Bacillati</taxon>
        <taxon>Bacillota</taxon>
        <taxon>Bacilli</taxon>
        <taxon>Bacillales</taxon>
        <taxon>Paenibacillaceae</taxon>
        <taxon>Paenibacillus</taxon>
    </lineage>
</organism>
<evidence type="ECO:0000313" key="3">
    <source>
        <dbReference type="Proteomes" id="UP000838324"/>
    </source>
</evidence>
<reference evidence="2" key="1">
    <citation type="submission" date="2022-01" db="EMBL/GenBank/DDBJ databases">
        <authorList>
            <person name="Criscuolo A."/>
        </authorList>
    </citation>
    <scope>NUCLEOTIDE SEQUENCE</scope>
    <source>
        <strain evidence="2">CIP111892</strain>
    </source>
</reference>
<evidence type="ECO:0000256" key="1">
    <source>
        <dbReference type="SAM" id="Phobius"/>
    </source>
</evidence>
<sequence length="136" mass="15565">MVAQLIWIVAVYASAVILIHILHYQEQTRRVMRSGKRIHYFLITRNHEAVIEGYIRMLAFHAFWTGKLHQVTVLDDESKDETLAVATKLAYSGSAIDIAPLMHFRPIAGEDEYQREIVIDLRMPGRGGSQSRRGEC</sequence>
<protein>
    <recommendedName>
        <fullName evidence="4">Glycosyltransferase</fullName>
    </recommendedName>
</protein>
<keyword evidence="1" id="KW-0472">Membrane</keyword>
<dbReference type="RefSeq" id="WP_236334918.1">
    <property type="nucleotide sequence ID" value="NZ_CAKMMG010000004.1"/>
</dbReference>
<gene>
    <name evidence="2" type="ORF">PAECIP111892_03267</name>
</gene>
<dbReference type="Proteomes" id="UP000838324">
    <property type="component" value="Unassembled WGS sequence"/>
</dbReference>
<evidence type="ECO:0008006" key="4">
    <source>
        <dbReference type="Google" id="ProtNLM"/>
    </source>
</evidence>
<keyword evidence="3" id="KW-1185">Reference proteome</keyword>
<proteinExistence type="predicted"/>
<name>A0ABN8GLL8_9BACL</name>
<feature type="transmembrane region" description="Helical" evidence="1">
    <location>
        <begin position="6"/>
        <end position="24"/>
    </location>
</feature>
<evidence type="ECO:0000313" key="2">
    <source>
        <dbReference type="EMBL" id="CAH1209609.1"/>
    </source>
</evidence>
<comment type="caution">
    <text evidence="2">The sequence shown here is derived from an EMBL/GenBank/DDBJ whole genome shotgun (WGS) entry which is preliminary data.</text>
</comment>
<dbReference type="EMBL" id="CAKMMG010000004">
    <property type="protein sequence ID" value="CAH1209609.1"/>
    <property type="molecule type" value="Genomic_DNA"/>
</dbReference>